<dbReference type="EMBL" id="AODF01000027">
    <property type="protein sequence ID" value="EUJ28854.1"/>
    <property type="molecule type" value="Genomic_DNA"/>
</dbReference>
<reference evidence="1 2" key="1">
    <citation type="journal article" date="2014" name="Int. J. Syst. Evol. Microbiol.">
        <title>Listeria floridensis sp. nov., Listeria aquatica sp. nov., Listeria cornellensis sp. nov., Listeria riparia sp. nov. and Listeria grandensis sp. nov., from agricultural and natural environments.</title>
        <authorList>
            <person name="den Bakker H.C."/>
            <person name="Warchocki S."/>
            <person name="Wright E.M."/>
            <person name="Allred A.F."/>
            <person name="Ahlstrom C."/>
            <person name="Manuel C.S."/>
            <person name="Stasiewicz M.J."/>
            <person name="Burrell A."/>
            <person name="Roof S."/>
            <person name="Strawn L."/>
            <person name="Fortes E.D."/>
            <person name="Nightingale K.K."/>
            <person name="Kephart D."/>
            <person name="Wiedmann M."/>
        </authorList>
    </citation>
    <scope>NUCLEOTIDE SEQUENCE [LARGE SCALE GENOMIC DNA]</scope>
    <source>
        <strain evidence="1 2">FSL S10-1187</strain>
    </source>
</reference>
<organism evidence="1 2">
    <name type="scientific">Listeria floridensis FSL S10-1187</name>
    <dbReference type="NCBI Taxonomy" id="1265817"/>
    <lineage>
        <taxon>Bacteria</taxon>
        <taxon>Bacillati</taxon>
        <taxon>Bacillota</taxon>
        <taxon>Bacilli</taxon>
        <taxon>Bacillales</taxon>
        <taxon>Listeriaceae</taxon>
        <taxon>Listeria</taxon>
    </lineage>
</organism>
<dbReference type="RefSeq" id="WP_036097924.1">
    <property type="nucleotide sequence ID" value="NZ_AODF01000027.1"/>
</dbReference>
<accession>A0ABP3AW53</accession>
<sequence length="216" mass="25462">MEFFEFQKFIKEDAILFSLMKNKVRSRSRSLKSGEEFHLRSSELLLVESGAIAEKYSETTSFFYRIYDRREFVYNMRGKTLVIEALSPASLFIMDITEAWSFLESEKLLDSFLYLLLEKTNNDLKNFYLLASFLPSERIPFVVEQQYLVTKNITLPRWMNVKTMARIANCSLSTTSKIINEMGKDQAIYLESKPWQVNVEKLRDFIEKHQTNHTTI</sequence>
<proteinExistence type="predicted"/>
<gene>
    <name evidence="1" type="ORF">MFLO_11939</name>
</gene>
<evidence type="ECO:0008006" key="3">
    <source>
        <dbReference type="Google" id="ProtNLM"/>
    </source>
</evidence>
<evidence type="ECO:0000313" key="2">
    <source>
        <dbReference type="Proteomes" id="UP000019249"/>
    </source>
</evidence>
<dbReference type="Proteomes" id="UP000019249">
    <property type="component" value="Unassembled WGS sequence"/>
</dbReference>
<protein>
    <recommendedName>
        <fullName evidence="3">Crp/Fnr family transcriptional regulator</fullName>
    </recommendedName>
</protein>
<name>A0ABP3AW53_9LIST</name>
<comment type="caution">
    <text evidence="1">The sequence shown here is derived from an EMBL/GenBank/DDBJ whole genome shotgun (WGS) entry which is preliminary data.</text>
</comment>
<keyword evidence="2" id="KW-1185">Reference proteome</keyword>
<evidence type="ECO:0000313" key="1">
    <source>
        <dbReference type="EMBL" id="EUJ28854.1"/>
    </source>
</evidence>